<reference evidence="1 3" key="1">
    <citation type="submission" date="2016-01" db="EMBL/GenBank/DDBJ databases">
        <title>Biosynthesis of antibiotic leucinostatins and their inhibition on Phytophthora in bio-control Purpureocillium lilacinum.</title>
        <authorList>
            <person name="Wang G."/>
            <person name="Liu Z."/>
            <person name="Lin R."/>
            <person name="Li E."/>
            <person name="Mao Z."/>
            <person name="Ling J."/>
            <person name="Yin W."/>
            <person name="Xie B."/>
        </authorList>
    </citation>
    <scope>NUCLEOTIDE SEQUENCE [LARGE SCALE GENOMIC DNA]</scope>
    <source>
        <strain evidence="1">PLBJ-1</strain>
        <strain evidence="2">PLFJ-1</strain>
    </source>
</reference>
<organism evidence="1 3">
    <name type="scientific">Purpureocillium lilacinum</name>
    <name type="common">Paecilomyces lilacinus</name>
    <dbReference type="NCBI Taxonomy" id="33203"/>
    <lineage>
        <taxon>Eukaryota</taxon>
        <taxon>Fungi</taxon>
        <taxon>Dikarya</taxon>
        <taxon>Ascomycota</taxon>
        <taxon>Pezizomycotina</taxon>
        <taxon>Sordariomycetes</taxon>
        <taxon>Hypocreomycetidae</taxon>
        <taxon>Hypocreales</taxon>
        <taxon>Ophiocordycipitaceae</taxon>
        <taxon>Purpureocillium</taxon>
    </lineage>
</organism>
<dbReference type="AlphaFoldDB" id="A0A179H3K9"/>
<evidence type="ECO:0000313" key="1">
    <source>
        <dbReference type="EMBL" id="OAQ84805.1"/>
    </source>
</evidence>
<dbReference type="Proteomes" id="UP000078340">
    <property type="component" value="Unassembled WGS sequence"/>
</dbReference>
<evidence type="ECO:0000313" key="3">
    <source>
        <dbReference type="Proteomes" id="UP000078240"/>
    </source>
</evidence>
<name>A0A179H3K9_PURLI</name>
<dbReference type="Proteomes" id="UP000078240">
    <property type="component" value="Unassembled WGS sequence"/>
</dbReference>
<dbReference type="EMBL" id="LSBI01000005">
    <property type="protein sequence ID" value="OAQ89351.1"/>
    <property type="molecule type" value="Genomic_DNA"/>
</dbReference>
<comment type="caution">
    <text evidence="1">The sequence shown here is derived from an EMBL/GenBank/DDBJ whole genome shotgun (WGS) entry which is preliminary data.</text>
</comment>
<proteinExistence type="predicted"/>
<protein>
    <submittedName>
        <fullName evidence="1">Uncharacterized protein</fullName>
    </submittedName>
</protein>
<accession>A0A179H3K9</accession>
<evidence type="ECO:0000313" key="2">
    <source>
        <dbReference type="EMBL" id="OAQ89351.1"/>
    </source>
</evidence>
<dbReference type="EMBL" id="LSBH01000002">
    <property type="protein sequence ID" value="OAQ84805.1"/>
    <property type="molecule type" value="Genomic_DNA"/>
</dbReference>
<sequence>MDASAIPSTIVRKAIVRRCRTNLSRHPREHKPNPQIAYTSPLSMRKRVNFISSFVCGRFNPRSRQPVRSTLLPLRQVWPQD</sequence>
<gene>
    <name evidence="1" type="ORF">VFPBJ_03573</name>
    <name evidence="2" type="ORF">VFPFJ_05760</name>
</gene>